<feature type="site" description="Interaction with DNA substrate" evidence="9">
    <location>
        <position position="215"/>
    </location>
</feature>
<dbReference type="SUPFAM" id="SSF56219">
    <property type="entry name" value="DNase I-like"/>
    <property type="match status" value="1"/>
</dbReference>
<feature type="binding site" evidence="8">
    <location>
        <position position="26"/>
    </location>
    <ligand>
        <name>Mg(2+)</name>
        <dbReference type="ChEBI" id="CHEBI:18420"/>
        <label>1</label>
    </ligand>
</feature>
<proteinExistence type="inferred from homology"/>
<evidence type="ECO:0000256" key="4">
    <source>
        <dbReference type="ARBA" id="ARBA00022723"/>
    </source>
</evidence>
<dbReference type="InterPro" id="IPR005135">
    <property type="entry name" value="Endo/exonuclease/phosphatase"/>
</dbReference>
<accession>A0A8B6EYU4</accession>
<feature type="domain" description="Endonuclease/exonuclease/phosphatase" evidence="10">
    <location>
        <begin position="4"/>
        <end position="215"/>
    </location>
</feature>
<keyword evidence="6 8" id="KW-0460">Magnesium</keyword>
<feature type="active site" evidence="7">
    <location>
        <position position="99"/>
    </location>
</feature>
<gene>
    <name evidence="11" type="ORF">MGAL_10B067302</name>
</gene>
<comment type="catalytic activity">
    <reaction evidence="1">
        <text>Exonucleolytic cleavage in the 3'- to 5'-direction to yield nucleoside 5'-phosphates.</text>
        <dbReference type="EC" id="3.1.11.2"/>
    </reaction>
</comment>
<evidence type="ECO:0000313" key="11">
    <source>
        <dbReference type="EMBL" id="VDI42031.1"/>
    </source>
</evidence>
<keyword evidence="4 8" id="KW-0479">Metal-binding</keyword>
<protein>
    <recommendedName>
        <fullName evidence="3">exodeoxyribonuclease III</fullName>
        <ecNumber evidence="3">3.1.11.2</ecNumber>
    </recommendedName>
</protein>
<evidence type="ECO:0000256" key="8">
    <source>
        <dbReference type="PIRSR" id="PIRSR604808-2"/>
    </source>
</evidence>
<dbReference type="AlphaFoldDB" id="A0A8B6EYU4"/>
<keyword evidence="8" id="KW-0464">Manganese</keyword>
<dbReference type="CDD" id="cd09076">
    <property type="entry name" value="L1-EN"/>
    <property type="match status" value="1"/>
</dbReference>
<dbReference type="EC" id="3.1.11.2" evidence="3"/>
<evidence type="ECO:0000256" key="2">
    <source>
        <dbReference type="ARBA" id="ARBA00007092"/>
    </source>
</evidence>
<evidence type="ECO:0000259" key="10">
    <source>
        <dbReference type="Pfam" id="PF03372"/>
    </source>
</evidence>
<feature type="binding site" evidence="8">
    <location>
        <position position="214"/>
    </location>
    <ligand>
        <name>Mg(2+)</name>
        <dbReference type="ChEBI" id="CHEBI:18420"/>
        <label>1</label>
    </ligand>
</feature>
<feature type="active site" description="Proton donor/acceptor" evidence="7">
    <location>
        <position position="129"/>
    </location>
</feature>
<dbReference type="OrthoDB" id="6244150at2759"/>
<comment type="cofactor">
    <cofactor evidence="8">
        <name>Mg(2+)</name>
        <dbReference type="ChEBI" id="CHEBI:18420"/>
    </cofactor>
    <cofactor evidence="8">
        <name>Mn(2+)</name>
        <dbReference type="ChEBI" id="CHEBI:29035"/>
    </cofactor>
    <text evidence="8">Probably binds two magnesium or manganese ions per subunit.</text>
</comment>
<feature type="site" description="Important for catalytic activity" evidence="9">
    <location>
        <position position="190"/>
    </location>
</feature>
<evidence type="ECO:0000256" key="5">
    <source>
        <dbReference type="ARBA" id="ARBA00022801"/>
    </source>
</evidence>
<dbReference type="EMBL" id="UYJE01005963">
    <property type="protein sequence ID" value="VDI42031.1"/>
    <property type="molecule type" value="Genomic_DNA"/>
</dbReference>
<dbReference type="InterPro" id="IPR036691">
    <property type="entry name" value="Endo/exonu/phosph_ase_sf"/>
</dbReference>
<keyword evidence="12" id="KW-1185">Reference proteome</keyword>
<evidence type="ECO:0000256" key="3">
    <source>
        <dbReference type="ARBA" id="ARBA00012115"/>
    </source>
</evidence>
<comment type="similarity">
    <text evidence="2">Belongs to the DNA repair enzymes AP/ExoA family.</text>
</comment>
<evidence type="ECO:0000256" key="6">
    <source>
        <dbReference type="ARBA" id="ARBA00022842"/>
    </source>
</evidence>
<feature type="binding site" evidence="8">
    <location>
        <position position="131"/>
    </location>
    <ligand>
        <name>Mg(2+)</name>
        <dbReference type="ChEBI" id="CHEBI:18420"/>
        <label>1</label>
    </ligand>
</feature>
<dbReference type="Pfam" id="PF03372">
    <property type="entry name" value="Exo_endo_phos"/>
    <property type="match status" value="1"/>
</dbReference>
<dbReference type="InterPro" id="IPR004808">
    <property type="entry name" value="AP_endonuc_1"/>
</dbReference>
<dbReference type="GO" id="GO:0008081">
    <property type="term" value="F:phosphoric diester hydrolase activity"/>
    <property type="evidence" value="ECO:0007669"/>
    <property type="project" value="TreeGrafter"/>
</dbReference>
<evidence type="ECO:0000256" key="9">
    <source>
        <dbReference type="PIRSR" id="PIRSR604808-3"/>
    </source>
</evidence>
<name>A0A8B6EYU4_MYTGA</name>
<feature type="binding site" evidence="8">
    <location>
        <position position="215"/>
    </location>
    <ligand>
        <name>Mg(2+)</name>
        <dbReference type="ChEBI" id="CHEBI:18420"/>
        <label>1</label>
    </ligand>
</feature>
<feature type="site" description="Transition state stabilizer" evidence="9">
    <location>
        <position position="131"/>
    </location>
</feature>
<dbReference type="GO" id="GO:0006284">
    <property type="term" value="P:base-excision repair"/>
    <property type="evidence" value="ECO:0007669"/>
    <property type="project" value="TreeGrafter"/>
</dbReference>
<dbReference type="GO" id="GO:0008311">
    <property type="term" value="F:double-stranded DNA 3'-5' DNA exonuclease activity"/>
    <property type="evidence" value="ECO:0007669"/>
    <property type="project" value="UniProtKB-EC"/>
</dbReference>
<evidence type="ECO:0000256" key="7">
    <source>
        <dbReference type="PIRSR" id="PIRSR604808-1"/>
    </source>
</evidence>
<reference evidence="11" key="1">
    <citation type="submission" date="2018-11" db="EMBL/GenBank/DDBJ databases">
        <authorList>
            <person name="Alioto T."/>
            <person name="Alioto T."/>
        </authorList>
    </citation>
    <scope>NUCLEOTIDE SEQUENCE</scope>
</reference>
<dbReference type="Proteomes" id="UP000596742">
    <property type="component" value="Unassembled WGS sequence"/>
</dbReference>
<organism evidence="11 12">
    <name type="scientific">Mytilus galloprovincialis</name>
    <name type="common">Mediterranean mussel</name>
    <dbReference type="NCBI Taxonomy" id="29158"/>
    <lineage>
        <taxon>Eukaryota</taxon>
        <taxon>Metazoa</taxon>
        <taxon>Spiralia</taxon>
        <taxon>Lophotrochozoa</taxon>
        <taxon>Mollusca</taxon>
        <taxon>Bivalvia</taxon>
        <taxon>Autobranchia</taxon>
        <taxon>Pteriomorphia</taxon>
        <taxon>Mytilida</taxon>
        <taxon>Mytiloidea</taxon>
        <taxon>Mytilidae</taxon>
        <taxon>Mytilinae</taxon>
        <taxon>Mytilus</taxon>
    </lineage>
</organism>
<evidence type="ECO:0000256" key="1">
    <source>
        <dbReference type="ARBA" id="ARBA00000493"/>
    </source>
</evidence>
<sequence length="381" mass="45624">MGDKSKRNALFQWCQKKNFDFICLQETHCTKFVENEWKKEWGGLSFWCNGTSVSKGVAILVKPNLDINITEKYKDAEGRKLIVEFKLDSNETIRIFNIYAPNNGIERKHFFNKLKIDKENDIVNYVMGDFNCCLNRKLDRKHMPKREDAGNNELKNFIEKNELTDIWRLRYPNKKKQYTFSRGQSYSRIDYIFTSENIDCRVNNAKIVYFPFSDHDGVTITMNIVEPERGPGYWKMNNSIIKTDLFKNTFETFWKSWKLNINNFKDKKEFWDLTKTKIKDITITVSKKLRLNENEVKNWEDKLENLLENDGTQQNLNEVEKLKNDIYKYYEQKAEAARIRSKINWYEKGEKSTNYFFRLEQKRGKEKLWSKIKAENGTYKK</sequence>
<dbReference type="PANTHER" id="PTHR22748:SF27">
    <property type="entry name" value="DNA-(APURINIC OR APYRIMIDINIC SITE) ENDONUCLEASE 2"/>
    <property type="match status" value="1"/>
</dbReference>
<dbReference type="Gene3D" id="3.60.10.10">
    <property type="entry name" value="Endonuclease/exonuclease/phosphatase"/>
    <property type="match status" value="1"/>
</dbReference>
<comment type="caution">
    <text evidence="11">The sequence shown here is derived from an EMBL/GenBank/DDBJ whole genome shotgun (WGS) entry which is preliminary data.</text>
</comment>
<evidence type="ECO:0000313" key="12">
    <source>
        <dbReference type="Proteomes" id="UP000596742"/>
    </source>
</evidence>
<dbReference type="PANTHER" id="PTHR22748">
    <property type="entry name" value="AP ENDONUCLEASE"/>
    <property type="match status" value="1"/>
</dbReference>
<keyword evidence="5" id="KW-0378">Hydrolase</keyword>
<dbReference type="GO" id="GO:0046872">
    <property type="term" value="F:metal ion binding"/>
    <property type="evidence" value="ECO:0007669"/>
    <property type="project" value="UniProtKB-KW"/>
</dbReference>
<feature type="active site" description="Proton acceptor" evidence="7">
    <location>
        <position position="215"/>
    </location>
</feature>
<feature type="binding site" evidence="8">
    <location>
        <position position="129"/>
    </location>
    <ligand>
        <name>Mg(2+)</name>
        <dbReference type="ChEBI" id="CHEBI:18420"/>
        <label>1</label>
    </ligand>
</feature>
<dbReference type="GO" id="GO:0003906">
    <property type="term" value="F:DNA-(apurinic or apyrimidinic site) endonuclease activity"/>
    <property type="evidence" value="ECO:0007669"/>
    <property type="project" value="TreeGrafter"/>
</dbReference>
<dbReference type="GO" id="GO:0005634">
    <property type="term" value="C:nucleus"/>
    <property type="evidence" value="ECO:0007669"/>
    <property type="project" value="TreeGrafter"/>
</dbReference>